<dbReference type="GeneTree" id="ENSGT01150000287002"/>
<dbReference type="PROSITE" id="PS50835">
    <property type="entry name" value="IG_LIKE"/>
    <property type="match status" value="1"/>
</dbReference>
<dbReference type="Ensembl" id="ENSCCRT00000036474.2">
    <property type="protein sequence ID" value="ENSCCRP00000033655.2"/>
    <property type="gene ID" value="ENSCCRG00000018077.2"/>
</dbReference>
<dbReference type="Gene3D" id="2.60.40.10">
    <property type="entry name" value="Immunoglobulins"/>
    <property type="match status" value="1"/>
</dbReference>
<dbReference type="PANTHER" id="PTHR16675:SF193">
    <property type="entry name" value="LOC571647 PROTEIN-RELATED"/>
    <property type="match status" value="1"/>
</dbReference>
<dbReference type="AlphaFoldDB" id="A0A8C1BIM9"/>
<evidence type="ECO:0000256" key="3">
    <source>
        <dbReference type="SAM" id="Phobius"/>
    </source>
</evidence>
<dbReference type="Pfam" id="PF00129">
    <property type="entry name" value="MHC_I"/>
    <property type="match status" value="1"/>
</dbReference>
<keyword evidence="4" id="KW-0732">Signal</keyword>
<feature type="chain" id="PRO_5039911349" description="Ig-like domain-containing protein" evidence="4">
    <location>
        <begin position="18"/>
        <end position="402"/>
    </location>
</feature>
<dbReference type="InterPro" id="IPR003597">
    <property type="entry name" value="Ig_C1-set"/>
</dbReference>
<evidence type="ECO:0000256" key="2">
    <source>
        <dbReference type="ARBA" id="ARBA00023319"/>
    </source>
</evidence>
<evidence type="ECO:0000313" key="6">
    <source>
        <dbReference type="Ensembl" id="ENSCCRP00000033655.2"/>
    </source>
</evidence>
<evidence type="ECO:0000259" key="5">
    <source>
        <dbReference type="PROSITE" id="PS50835"/>
    </source>
</evidence>
<sequence length="402" mass="46266">MFLCFVLMFVLFDRSDAQQVGSSEKHYIYYKFTVLSKADIFPEFSAVAVADDIQIKHYSNEDWIRSILTEDNWINAPEAPPDSRDWFLHQIRILSNCTDSLCSELHVLQRVIGCELEKLSDGSVNLRAFDEYGFDGEDFMAFDSETLQWIDKHPKAKETKIKWDQQTERIQFLKQYLKNCMNWISTFNNTKKHSPDVCVFARRAPDDHSKLVLICLVTGFYPRDVEMNIRLNRINIQNQISSGIRPNDDESFQMRSSVKIDRNHRGSYDCHVIHSSLTEPVTVEWDGTCIDCKTVFIWLVIAGAASLVLVLVLGVIGYCIYKKKKLNVCIINKIFWAGVNTAFAFGYGPNNRTETQLKRGSRSGSKRTLITYLVVMMVETDNTYGRDDGGKRNSSEHFNHVV</sequence>
<reference evidence="6" key="1">
    <citation type="submission" date="2025-08" db="UniProtKB">
        <authorList>
            <consortium name="Ensembl"/>
        </authorList>
    </citation>
    <scope>IDENTIFICATION</scope>
</reference>
<feature type="signal peptide" evidence="4">
    <location>
        <begin position="1"/>
        <end position="17"/>
    </location>
</feature>
<dbReference type="PANTHER" id="PTHR16675">
    <property type="entry name" value="MHC CLASS I-RELATED"/>
    <property type="match status" value="1"/>
</dbReference>
<organism evidence="6 7">
    <name type="scientific">Cyprinus carpio carpio</name>
    <dbReference type="NCBI Taxonomy" id="630221"/>
    <lineage>
        <taxon>Eukaryota</taxon>
        <taxon>Metazoa</taxon>
        <taxon>Chordata</taxon>
        <taxon>Craniata</taxon>
        <taxon>Vertebrata</taxon>
        <taxon>Euteleostomi</taxon>
        <taxon>Actinopterygii</taxon>
        <taxon>Neopterygii</taxon>
        <taxon>Teleostei</taxon>
        <taxon>Ostariophysi</taxon>
        <taxon>Cypriniformes</taxon>
        <taxon>Cyprinidae</taxon>
        <taxon>Cyprininae</taxon>
        <taxon>Cyprinus</taxon>
    </lineage>
</organism>
<keyword evidence="3" id="KW-0812">Transmembrane</keyword>
<keyword evidence="1" id="KW-0325">Glycoprotein</keyword>
<dbReference type="InterPro" id="IPR037055">
    <property type="entry name" value="MHC_I-like_Ag-recog_sf"/>
</dbReference>
<dbReference type="PROSITE" id="PS00290">
    <property type="entry name" value="IG_MHC"/>
    <property type="match status" value="1"/>
</dbReference>
<dbReference type="SUPFAM" id="SSF48726">
    <property type="entry name" value="Immunoglobulin"/>
    <property type="match status" value="1"/>
</dbReference>
<dbReference type="SUPFAM" id="SSF54452">
    <property type="entry name" value="MHC antigen-recognition domain"/>
    <property type="match status" value="1"/>
</dbReference>
<evidence type="ECO:0000256" key="1">
    <source>
        <dbReference type="ARBA" id="ARBA00023180"/>
    </source>
</evidence>
<dbReference type="InterPro" id="IPR011162">
    <property type="entry name" value="MHC_I/II-like_Ag-recog"/>
</dbReference>
<feature type="transmembrane region" description="Helical" evidence="3">
    <location>
        <begin position="296"/>
        <end position="321"/>
    </location>
</feature>
<proteinExistence type="predicted"/>
<keyword evidence="3" id="KW-1133">Transmembrane helix</keyword>
<dbReference type="SMART" id="SM00407">
    <property type="entry name" value="IGc1"/>
    <property type="match status" value="1"/>
</dbReference>
<dbReference type="Proteomes" id="UP001108240">
    <property type="component" value="Unplaced"/>
</dbReference>
<dbReference type="Gene3D" id="3.30.500.10">
    <property type="entry name" value="MHC class I-like antigen recognition-like"/>
    <property type="match status" value="1"/>
</dbReference>
<dbReference type="InterPro" id="IPR003006">
    <property type="entry name" value="Ig/MHC_CS"/>
</dbReference>
<keyword evidence="2" id="KW-0393">Immunoglobulin domain</keyword>
<keyword evidence="3" id="KW-0472">Membrane</keyword>
<dbReference type="InterPro" id="IPR050208">
    <property type="entry name" value="MHC_class-I_related"/>
</dbReference>
<reference evidence="6" key="2">
    <citation type="submission" date="2025-09" db="UniProtKB">
        <authorList>
            <consortium name="Ensembl"/>
        </authorList>
    </citation>
    <scope>IDENTIFICATION</scope>
</reference>
<dbReference type="OMA" id="SIHECAT"/>
<dbReference type="GO" id="GO:0005615">
    <property type="term" value="C:extracellular space"/>
    <property type="evidence" value="ECO:0007669"/>
    <property type="project" value="TreeGrafter"/>
</dbReference>
<keyword evidence="7" id="KW-1185">Reference proteome</keyword>
<evidence type="ECO:0000313" key="7">
    <source>
        <dbReference type="Proteomes" id="UP001108240"/>
    </source>
</evidence>
<dbReference type="GO" id="GO:0009897">
    <property type="term" value="C:external side of plasma membrane"/>
    <property type="evidence" value="ECO:0007669"/>
    <property type="project" value="TreeGrafter"/>
</dbReference>
<dbReference type="Pfam" id="PF07654">
    <property type="entry name" value="C1-set"/>
    <property type="match status" value="1"/>
</dbReference>
<evidence type="ECO:0000256" key="4">
    <source>
        <dbReference type="SAM" id="SignalP"/>
    </source>
</evidence>
<name>A0A8C1BIM9_CYPCA</name>
<feature type="domain" description="Ig-like" evidence="5">
    <location>
        <begin position="195"/>
        <end position="282"/>
    </location>
</feature>
<dbReference type="GO" id="GO:0006955">
    <property type="term" value="P:immune response"/>
    <property type="evidence" value="ECO:0007669"/>
    <property type="project" value="TreeGrafter"/>
</dbReference>
<dbReference type="InterPro" id="IPR007110">
    <property type="entry name" value="Ig-like_dom"/>
</dbReference>
<accession>A0A8C1BIM9</accession>
<dbReference type="InterPro" id="IPR036179">
    <property type="entry name" value="Ig-like_dom_sf"/>
</dbReference>
<dbReference type="InterPro" id="IPR013783">
    <property type="entry name" value="Ig-like_fold"/>
</dbReference>
<protein>
    <recommendedName>
        <fullName evidence="5">Ig-like domain-containing protein</fullName>
    </recommendedName>
</protein>
<dbReference type="InterPro" id="IPR011161">
    <property type="entry name" value="MHC_I-like_Ag-recog"/>
</dbReference>